<evidence type="ECO:0000256" key="6">
    <source>
        <dbReference type="ARBA" id="ARBA00023211"/>
    </source>
</evidence>
<organism evidence="10 11">
    <name type="scientific">Lactococcus cremoris subsp. cremoris GE214</name>
    <dbReference type="NCBI Taxonomy" id="1415168"/>
    <lineage>
        <taxon>Bacteria</taxon>
        <taxon>Bacillati</taxon>
        <taxon>Bacillota</taxon>
        <taxon>Bacilli</taxon>
        <taxon>Lactobacillales</taxon>
        <taxon>Streptococcaceae</taxon>
        <taxon>Lactococcus</taxon>
        <taxon>Lactococcus cremoris subsp. cremoris</taxon>
    </lineage>
</organism>
<evidence type="ECO:0000256" key="4">
    <source>
        <dbReference type="ARBA" id="ARBA00022801"/>
    </source>
</evidence>
<keyword evidence="6" id="KW-0464">Manganese</keyword>
<reference evidence="10 11" key="1">
    <citation type="submission" date="2014-06" db="EMBL/GenBank/DDBJ databases">
        <title>Draft genome sequence of the putrescine producing strain Lactococcus lactis subsp cremoris GE214.</title>
        <authorList>
            <person name="Ladero V."/>
            <person name="Linares D.M."/>
            <person name="del Rio B."/>
            <person name="Mayo B."/>
            <person name="Martin M.C."/>
            <person name="Fernandez M."/>
            <person name="Alvarez M.A."/>
        </authorList>
    </citation>
    <scope>NUCLEOTIDE SEQUENCE [LARGE SCALE GENOMIC DNA]</scope>
    <source>
        <strain evidence="10 11">GE214</strain>
    </source>
</reference>
<dbReference type="EMBL" id="AZSI01000003">
    <property type="protein sequence ID" value="KEY63694.1"/>
    <property type="molecule type" value="Genomic_DNA"/>
</dbReference>
<dbReference type="InterPro" id="IPR001932">
    <property type="entry name" value="PPM-type_phosphatase-like_dom"/>
</dbReference>
<dbReference type="Pfam" id="PF13672">
    <property type="entry name" value="PP2C_2"/>
    <property type="match status" value="1"/>
</dbReference>
<dbReference type="Proteomes" id="UP000028401">
    <property type="component" value="Unassembled WGS sequence"/>
</dbReference>
<evidence type="ECO:0000256" key="8">
    <source>
        <dbReference type="ARBA" id="ARBA00048336"/>
    </source>
</evidence>
<comment type="catalytic activity">
    <reaction evidence="8">
        <text>O-phospho-L-threonyl-[protein] + H2O = L-threonyl-[protein] + phosphate</text>
        <dbReference type="Rhea" id="RHEA:47004"/>
        <dbReference type="Rhea" id="RHEA-COMP:11060"/>
        <dbReference type="Rhea" id="RHEA-COMP:11605"/>
        <dbReference type="ChEBI" id="CHEBI:15377"/>
        <dbReference type="ChEBI" id="CHEBI:30013"/>
        <dbReference type="ChEBI" id="CHEBI:43474"/>
        <dbReference type="ChEBI" id="CHEBI:61977"/>
        <dbReference type="EC" id="3.1.3.16"/>
    </reaction>
</comment>
<dbReference type="AlphaFoldDB" id="A0A084AEG5"/>
<evidence type="ECO:0000313" key="11">
    <source>
        <dbReference type="Proteomes" id="UP000028401"/>
    </source>
</evidence>
<dbReference type="PATRIC" id="fig|1415168.3.peg.154"/>
<dbReference type="EC" id="3.1.3.16" evidence="2"/>
<keyword evidence="5" id="KW-0904">Protein phosphatase</keyword>
<dbReference type="CDD" id="cd00143">
    <property type="entry name" value="PP2Cc"/>
    <property type="match status" value="1"/>
</dbReference>
<evidence type="ECO:0000259" key="9">
    <source>
        <dbReference type="PROSITE" id="PS51746"/>
    </source>
</evidence>
<dbReference type="InterPro" id="IPR036457">
    <property type="entry name" value="PPM-type-like_dom_sf"/>
</dbReference>
<dbReference type="SMART" id="SM00331">
    <property type="entry name" value="PP2C_SIG"/>
    <property type="match status" value="1"/>
</dbReference>
<dbReference type="SUPFAM" id="SSF81606">
    <property type="entry name" value="PP2C-like"/>
    <property type="match status" value="1"/>
</dbReference>
<evidence type="ECO:0000313" key="10">
    <source>
        <dbReference type="EMBL" id="KEY63694.1"/>
    </source>
</evidence>
<dbReference type="SMART" id="SM00332">
    <property type="entry name" value="PP2Cc"/>
    <property type="match status" value="1"/>
</dbReference>
<evidence type="ECO:0000256" key="5">
    <source>
        <dbReference type="ARBA" id="ARBA00022912"/>
    </source>
</evidence>
<dbReference type="GO" id="GO:0046872">
    <property type="term" value="F:metal ion binding"/>
    <property type="evidence" value="ECO:0007669"/>
    <property type="project" value="UniProtKB-KW"/>
</dbReference>
<feature type="domain" description="PPM-type phosphatase" evidence="9">
    <location>
        <begin position="2"/>
        <end position="244"/>
    </location>
</feature>
<evidence type="ECO:0000256" key="7">
    <source>
        <dbReference type="ARBA" id="ARBA00047761"/>
    </source>
</evidence>
<dbReference type="GO" id="GO:0004722">
    <property type="term" value="F:protein serine/threonine phosphatase activity"/>
    <property type="evidence" value="ECO:0007669"/>
    <property type="project" value="UniProtKB-EC"/>
</dbReference>
<dbReference type="Gene3D" id="3.60.40.10">
    <property type="entry name" value="PPM-type phosphatase domain"/>
    <property type="match status" value="1"/>
</dbReference>
<dbReference type="InterPro" id="IPR015655">
    <property type="entry name" value="PP2C"/>
</dbReference>
<comment type="catalytic activity">
    <reaction evidence="7">
        <text>O-phospho-L-seryl-[protein] + H2O = L-seryl-[protein] + phosphate</text>
        <dbReference type="Rhea" id="RHEA:20629"/>
        <dbReference type="Rhea" id="RHEA-COMP:9863"/>
        <dbReference type="Rhea" id="RHEA-COMP:11604"/>
        <dbReference type="ChEBI" id="CHEBI:15377"/>
        <dbReference type="ChEBI" id="CHEBI:29999"/>
        <dbReference type="ChEBI" id="CHEBI:43474"/>
        <dbReference type="ChEBI" id="CHEBI:83421"/>
        <dbReference type="EC" id="3.1.3.16"/>
    </reaction>
</comment>
<evidence type="ECO:0000256" key="1">
    <source>
        <dbReference type="ARBA" id="ARBA00001936"/>
    </source>
</evidence>
<dbReference type="FunFam" id="3.60.40.10:FF:000002">
    <property type="entry name" value="Serine/threonine phosphatase stp"/>
    <property type="match status" value="1"/>
</dbReference>
<accession>A0A084AEG5</accession>
<dbReference type="PROSITE" id="PS51746">
    <property type="entry name" value="PPM_2"/>
    <property type="match status" value="1"/>
</dbReference>
<name>A0A084AEG5_LACLC</name>
<protein>
    <recommendedName>
        <fullName evidence="2">protein-serine/threonine phosphatase</fullName>
        <ecNumber evidence="2">3.1.3.16</ecNumber>
    </recommendedName>
</protein>
<keyword evidence="4" id="KW-0378">Hydrolase</keyword>
<gene>
    <name evidence="10" type="ORF">U725_00142</name>
</gene>
<comment type="caution">
    <text evidence="10">The sequence shown here is derived from an EMBL/GenBank/DDBJ whole genome shotgun (WGS) entry which is preliminary data.</text>
</comment>
<dbReference type="PANTHER" id="PTHR47992">
    <property type="entry name" value="PROTEIN PHOSPHATASE"/>
    <property type="match status" value="1"/>
</dbReference>
<keyword evidence="3" id="KW-0479">Metal-binding</keyword>
<proteinExistence type="predicted"/>
<comment type="cofactor">
    <cofactor evidence="1">
        <name>Mn(2+)</name>
        <dbReference type="ChEBI" id="CHEBI:29035"/>
    </cofactor>
</comment>
<dbReference type="RefSeq" id="WP_042747594.1">
    <property type="nucleotide sequence ID" value="NZ_AZSI01000003.1"/>
</dbReference>
<sequence>MEYSILSDIGSKRSTNQDYVGTYVNRSGYQLFLLADGMGGHKAGNVASKLTVEDLGKLWSETFFDAGTPEATLEIWLRNQVRNENENIASLGKLDEYQGMGTTLEALVIKGNTIVSAHVGDSRTYLMRDGELNKITTDHSLVQELVDAGQITEEEAEVHPNKNIITRSLGQTNEVQADIQALELQAGDIILMNSDGLTNMVSTTEIMEVLEREDLTLDNKSEALIRLANEHGGLDNITVVLIKFEETSEAETQAQEVS</sequence>
<dbReference type="NCBIfam" id="NF033484">
    <property type="entry name" value="Stp1_PP2C_phos"/>
    <property type="match status" value="1"/>
</dbReference>
<evidence type="ECO:0000256" key="2">
    <source>
        <dbReference type="ARBA" id="ARBA00013081"/>
    </source>
</evidence>
<evidence type="ECO:0000256" key="3">
    <source>
        <dbReference type="ARBA" id="ARBA00022723"/>
    </source>
</evidence>